<reference evidence="1" key="1">
    <citation type="submission" date="2014-09" db="EMBL/GenBank/DDBJ databases">
        <authorList>
            <person name="Magalhaes I.L.F."/>
            <person name="Oliveira U."/>
            <person name="Santos F.R."/>
            <person name="Vidigal T.H.D.A."/>
            <person name="Brescovit A.D."/>
            <person name="Santos A.J."/>
        </authorList>
    </citation>
    <scope>NUCLEOTIDE SEQUENCE</scope>
    <source>
        <tissue evidence="1">Shoot tissue taken approximately 20 cm above the soil surface</tissue>
    </source>
</reference>
<proteinExistence type="predicted"/>
<protein>
    <submittedName>
        <fullName evidence="1">Uncharacterized protein</fullName>
    </submittedName>
</protein>
<organism evidence="1">
    <name type="scientific">Arundo donax</name>
    <name type="common">Giant reed</name>
    <name type="synonym">Donax arundinaceus</name>
    <dbReference type="NCBI Taxonomy" id="35708"/>
    <lineage>
        <taxon>Eukaryota</taxon>
        <taxon>Viridiplantae</taxon>
        <taxon>Streptophyta</taxon>
        <taxon>Embryophyta</taxon>
        <taxon>Tracheophyta</taxon>
        <taxon>Spermatophyta</taxon>
        <taxon>Magnoliopsida</taxon>
        <taxon>Liliopsida</taxon>
        <taxon>Poales</taxon>
        <taxon>Poaceae</taxon>
        <taxon>PACMAD clade</taxon>
        <taxon>Arundinoideae</taxon>
        <taxon>Arundineae</taxon>
        <taxon>Arundo</taxon>
    </lineage>
</organism>
<sequence>MKYVKIKPHISTIHTMIIIP</sequence>
<accession>A0A0A9AAM1</accession>
<reference evidence="1" key="2">
    <citation type="journal article" date="2015" name="Data Brief">
        <title>Shoot transcriptome of the giant reed, Arundo donax.</title>
        <authorList>
            <person name="Barrero R.A."/>
            <person name="Guerrero F.D."/>
            <person name="Moolhuijzen P."/>
            <person name="Goolsby J.A."/>
            <person name="Tidwell J."/>
            <person name="Bellgard S.E."/>
            <person name="Bellgard M.I."/>
        </authorList>
    </citation>
    <scope>NUCLEOTIDE SEQUENCE</scope>
    <source>
        <tissue evidence="1">Shoot tissue taken approximately 20 cm above the soil surface</tissue>
    </source>
</reference>
<dbReference type="EMBL" id="GBRH01251850">
    <property type="protein sequence ID" value="JAD46045.1"/>
    <property type="molecule type" value="Transcribed_RNA"/>
</dbReference>
<name>A0A0A9AAM1_ARUDO</name>
<dbReference type="AlphaFoldDB" id="A0A0A9AAM1"/>
<evidence type="ECO:0000313" key="1">
    <source>
        <dbReference type="EMBL" id="JAD46045.1"/>
    </source>
</evidence>